<comment type="caution">
    <text evidence="3">The sequence shown here is derived from an EMBL/GenBank/DDBJ whole genome shotgun (WGS) entry which is preliminary data.</text>
</comment>
<dbReference type="InterPro" id="IPR029526">
    <property type="entry name" value="PGBD"/>
</dbReference>
<dbReference type="EMBL" id="CAJVQB010000226">
    <property type="protein sequence ID" value="CAG8476146.1"/>
    <property type="molecule type" value="Genomic_DNA"/>
</dbReference>
<feature type="domain" description="PiggyBac transposable element-derived protein" evidence="2">
    <location>
        <begin position="121"/>
        <end position="192"/>
    </location>
</feature>
<sequence>MSMAASALSKNHWVISLEAKPKQEFEVIAGRMKFVEFYTTSAGNNQNTNEEPKKTNNGKTDISSASNSDSVQGENRETINTSNVNSIQWNSKIVTIDAHQVFCFYTYAPIVHIANITNMMPRQFFEQFMPIEFIILVVIPLTNKHACECEVRWNDLTWMEFMRFIGILMIMIYVKCTDICDYWSVRQETNGSLFYLANKKCHYWPKNISHNIMDALKNIYESFVSRTCNMNNVGLIVCSIQDHKDIVLLTSCSTTIHGTEVKSAIDILNNLYNNTLSYHDIIESKRSTDCVFAFYLAVAETDRFSAYCQFVPGKQNTKKKQDSDHEHYPTNLTSDPATLQLKSKYVQHQCTSCSNHTTTCCSCSII</sequence>
<evidence type="ECO:0000313" key="3">
    <source>
        <dbReference type="EMBL" id="CAG8476146.1"/>
    </source>
</evidence>
<proteinExistence type="predicted"/>
<evidence type="ECO:0000259" key="2">
    <source>
        <dbReference type="Pfam" id="PF13843"/>
    </source>
</evidence>
<gene>
    <name evidence="3" type="ORF">GMARGA_LOCUS1011</name>
</gene>
<dbReference type="Pfam" id="PF13843">
    <property type="entry name" value="DDE_Tnp_1_7"/>
    <property type="match status" value="1"/>
</dbReference>
<evidence type="ECO:0000256" key="1">
    <source>
        <dbReference type="SAM" id="MobiDB-lite"/>
    </source>
</evidence>
<organism evidence="3 4">
    <name type="scientific">Gigaspora margarita</name>
    <dbReference type="NCBI Taxonomy" id="4874"/>
    <lineage>
        <taxon>Eukaryota</taxon>
        <taxon>Fungi</taxon>
        <taxon>Fungi incertae sedis</taxon>
        <taxon>Mucoromycota</taxon>
        <taxon>Glomeromycotina</taxon>
        <taxon>Glomeromycetes</taxon>
        <taxon>Diversisporales</taxon>
        <taxon>Gigasporaceae</taxon>
        <taxon>Gigaspora</taxon>
    </lineage>
</organism>
<keyword evidence="4" id="KW-1185">Reference proteome</keyword>
<dbReference type="PANTHER" id="PTHR46599:SF3">
    <property type="entry name" value="PIGGYBAC TRANSPOSABLE ELEMENT-DERIVED PROTEIN 4"/>
    <property type="match status" value="1"/>
</dbReference>
<accession>A0ABM8VY54</accession>
<evidence type="ECO:0000313" key="4">
    <source>
        <dbReference type="Proteomes" id="UP000789901"/>
    </source>
</evidence>
<dbReference type="Proteomes" id="UP000789901">
    <property type="component" value="Unassembled WGS sequence"/>
</dbReference>
<dbReference type="PANTHER" id="PTHR46599">
    <property type="entry name" value="PIGGYBAC TRANSPOSABLE ELEMENT-DERIVED PROTEIN 4"/>
    <property type="match status" value="1"/>
</dbReference>
<reference evidence="3 4" key="1">
    <citation type="submission" date="2021-06" db="EMBL/GenBank/DDBJ databases">
        <authorList>
            <person name="Kallberg Y."/>
            <person name="Tangrot J."/>
            <person name="Rosling A."/>
        </authorList>
    </citation>
    <scope>NUCLEOTIDE SEQUENCE [LARGE SCALE GENOMIC DNA]</scope>
    <source>
        <strain evidence="3 4">120-4 pot B 10/14</strain>
    </source>
</reference>
<protein>
    <submittedName>
        <fullName evidence="3">21011_t:CDS:1</fullName>
    </submittedName>
</protein>
<feature type="region of interest" description="Disordered" evidence="1">
    <location>
        <begin position="42"/>
        <end position="76"/>
    </location>
</feature>
<name>A0ABM8VY54_GIGMA</name>